<dbReference type="AlphaFoldDB" id="A0A4U5NRY2"/>
<dbReference type="PANTHER" id="PTHR31307:SF43">
    <property type="entry name" value="TRIHELIX TRANSCRIPTION FACTOR ASIL2-LIKE"/>
    <property type="match status" value="1"/>
</dbReference>
<comment type="caution">
    <text evidence="2">The sequence shown here is derived from an EMBL/GenBank/DDBJ whole genome shotgun (WGS) entry which is preliminary data.</text>
</comment>
<dbReference type="STRING" id="43335.A0A4U5NRY2"/>
<dbReference type="Gene3D" id="1.10.10.60">
    <property type="entry name" value="Homeodomain-like"/>
    <property type="match status" value="1"/>
</dbReference>
<protein>
    <recommendedName>
        <fullName evidence="1">Myb/SANT-like DNA-binding domain-containing protein</fullName>
    </recommendedName>
</protein>
<dbReference type="EMBL" id="RCHU01000939">
    <property type="protein sequence ID" value="TKR85561.1"/>
    <property type="molecule type" value="Genomic_DNA"/>
</dbReference>
<reference evidence="2" key="1">
    <citation type="submission" date="2018-10" db="EMBL/GenBank/DDBJ databases">
        <title>Population genomic analysis revealed the cold adaptation of white poplar.</title>
        <authorList>
            <person name="Liu Y.-J."/>
        </authorList>
    </citation>
    <scope>NUCLEOTIDE SEQUENCE [LARGE SCALE GENOMIC DNA]</scope>
    <source>
        <strain evidence="2">PAL-ZL1</strain>
    </source>
</reference>
<gene>
    <name evidence="2" type="ORF">D5086_0000247030</name>
</gene>
<evidence type="ECO:0000259" key="1">
    <source>
        <dbReference type="Pfam" id="PF13837"/>
    </source>
</evidence>
<dbReference type="InterPro" id="IPR044823">
    <property type="entry name" value="ASIL1/2-like"/>
</dbReference>
<proteinExistence type="predicted"/>
<sequence>METTPSCATPKRVPPPCWTQDESLALIKAYCDKWYSVNRGNLRAADWEAVAAAVSPKSSLQCRHKIEKLRKRYRVEKQKCLEYPGRFFSSWDLFPLLDSLEIGSLGSKGDQGIDKGNDVGDGFRVKTLGDRYLLTTQKNGKTNGDLDSDEDFGLHPDLAFRAAKYSKVHGGFNVHGDSESGFGFKFVANKNLVSVAFRPKDYVGVNGKLTANVGLNCDNGGEFGYKVEKTRGGRKVMPQGVRLPDYEMIANNYGSHVRDFTKGVHSYGGFPLKSLGDGNYNTIDGKPPPDFCDDDDHVEMDYRNDKRDEFGKKVTNGWSYSPTGFRPKNCGTIDGNSRSNARSRAVNGSVNVGMNGIGDGVKRETDPISLLVSAIEQATESFVKVEMMKMDMASEIEKMKMEMGLKHNQLILESQQRIVDTLAKAMVEKKKERKKVEVRPPNSSRNGYSQVAAVDFERIGKSIVKEGEACFT</sequence>
<accession>A0A4U5NRY2</accession>
<organism evidence="2">
    <name type="scientific">Populus alba</name>
    <name type="common">White poplar</name>
    <dbReference type="NCBI Taxonomy" id="43335"/>
    <lineage>
        <taxon>Eukaryota</taxon>
        <taxon>Viridiplantae</taxon>
        <taxon>Streptophyta</taxon>
        <taxon>Embryophyta</taxon>
        <taxon>Tracheophyta</taxon>
        <taxon>Spermatophyta</taxon>
        <taxon>Magnoliopsida</taxon>
        <taxon>eudicotyledons</taxon>
        <taxon>Gunneridae</taxon>
        <taxon>Pentapetalae</taxon>
        <taxon>rosids</taxon>
        <taxon>fabids</taxon>
        <taxon>Malpighiales</taxon>
        <taxon>Salicaceae</taxon>
        <taxon>Saliceae</taxon>
        <taxon>Populus</taxon>
    </lineage>
</organism>
<evidence type="ECO:0000313" key="2">
    <source>
        <dbReference type="EMBL" id="TKR85561.1"/>
    </source>
</evidence>
<dbReference type="InterPro" id="IPR044822">
    <property type="entry name" value="Myb_DNA-bind_4"/>
</dbReference>
<dbReference type="PANTHER" id="PTHR31307">
    <property type="entry name" value="TRIHELIX TRANSCRIPTION FACTOR ASIL2"/>
    <property type="match status" value="1"/>
</dbReference>
<dbReference type="Pfam" id="PF13837">
    <property type="entry name" value="Myb_DNA-bind_4"/>
    <property type="match status" value="1"/>
</dbReference>
<name>A0A4U5NRY2_POPAL</name>
<feature type="domain" description="Myb/SANT-like DNA-binding" evidence="1">
    <location>
        <begin position="16"/>
        <end position="100"/>
    </location>
</feature>